<dbReference type="GO" id="GO:0042923">
    <property type="term" value="F:neuropeptide binding"/>
    <property type="evidence" value="ECO:0007669"/>
    <property type="project" value="TreeGrafter"/>
</dbReference>
<proteinExistence type="predicted"/>
<keyword evidence="6" id="KW-0675">Receptor</keyword>
<comment type="caution">
    <text evidence="11">The sequence shown here is derived from an EMBL/GenBank/DDBJ whole genome shotgun (WGS) entry which is preliminary data.</text>
</comment>
<dbReference type="SUPFAM" id="SSF81321">
    <property type="entry name" value="Family A G protein-coupled receptor-like"/>
    <property type="match status" value="1"/>
</dbReference>
<evidence type="ECO:0000313" key="12">
    <source>
        <dbReference type="Proteomes" id="UP000298663"/>
    </source>
</evidence>
<dbReference type="AlphaFoldDB" id="A0A4U5LXX1"/>
<dbReference type="Pfam" id="PF00001">
    <property type="entry name" value="7tm_1"/>
    <property type="match status" value="1"/>
</dbReference>
<dbReference type="OrthoDB" id="9046662at2759"/>
<dbReference type="EMBL" id="AZBU02000011">
    <property type="protein sequence ID" value="TKR61114.1"/>
    <property type="molecule type" value="Genomic_DNA"/>
</dbReference>
<protein>
    <recommendedName>
        <fullName evidence="10">G-protein coupled receptors family 1 profile domain-containing protein</fullName>
    </recommendedName>
</protein>
<evidence type="ECO:0000256" key="9">
    <source>
        <dbReference type="SAM" id="Phobius"/>
    </source>
</evidence>
<evidence type="ECO:0000256" key="7">
    <source>
        <dbReference type="ARBA" id="ARBA00023224"/>
    </source>
</evidence>
<dbReference type="GO" id="GO:0008188">
    <property type="term" value="F:neuropeptide receptor activity"/>
    <property type="evidence" value="ECO:0007669"/>
    <property type="project" value="TreeGrafter"/>
</dbReference>
<reference evidence="11 12" key="2">
    <citation type="journal article" date="2019" name="G3 (Bethesda)">
        <title>Hybrid Assembly of the Genome of the Entomopathogenic Nematode Steinernema carpocapsae Identifies the X-Chromosome.</title>
        <authorList>
            <person name="Serra L."/>
            <person name="Macchietto M."/>
            <person name="Macias-Munoz A."/>
            <person name="McGill C.J."/>
            <person name="Rodriguez I.M."/>
            <person name="Rodriguez B."/>
            <person name="Murad R."/>
            <person name="Mortazavi A."/>
        </authorList>
    </citation>
    <scope>NUCLEOTIDE SEQUENCE [LARGE SCALE GENOMIC DNA]</scope>
    <source>
        <strain evidence="11 12">ALL</strain>
    </source>
</reference>
<organism evidence="11 12">
    <name type="scientific">Steinernema carpocapsae</name>
    <name type="common">Entomopathogenic nematode</name>
    <dbReference type="NCBI Taxonomy" id="34508"/>
    <lineage>
        <taxon>Eukaryota</taxon>
        <taxon>Metazoa</taxon>
        <taxon>Ecdysozoa</taxon>
        <taxon>Nematoda</taxon>
        <taxon>Chromadorea</taxon>
        <taxon>Rhabditida</taxon>
        <taxon>Tylenchina</taxon>
        <taxon>Panagrolaimomorpha</taxon>
        <taxon>Strongyloidoidea</taxon>
        <taxon>Steinernematidae</taxon>
        <taxon>Steinernema</taxon>
    </lineage>
</organism>
<keyword evidence="2 9" id="KW-0812">Transmembrane</keyword>
<evidence type="ECO:0000256" key="5">
    <source>
        <dbReference type="ARBA" id="ARBA00023136"/>
    </source>
</evidence>
<dbReference type="PANTHER" id="PTHR24235:SF2">
    <property type="entry name" value="G-PROTEIN COUPLED RECEPTORS FAMILY 1 PROFILE DOMAIN-CONTAINING PROTEIN"/>
    <property type="match status" value="1"/>
</dbReference>
<dbReference type="Proteomes" id="UP000298663">
    <property type="component" value="Unassembled WGS sequence"/>
</dbReference>
<evidence type="ECO:0000259" key="10">
    <source>
        <dbReference type="PROSITE" id="PS50262"/>
    </source>
</evidence>
<gene>
    <name evidence="11" type="ORF">L596_028267</name>
</gene>
<evidence type="ECO:0000313" key="11">
    <source>
        <dbReference type="EMBL" id="TKR61114.1"/>
    </source>
</evidence>
<feature type="transmembrane region" description="Helical" evidence="9">
    <location>
        <begin position="6"/>
        <end position="23"/>
    </location>
</feature>
<evidence type="ECO:0000256" key="3">
    <source>
        <dbReference type="ARBA" id="ARBA00022989"/>
    </source>
</evidence>
<dbReference type="PANTHER" id="PTHR24235">
    <property type="entry name" value="NEUROPEPTIDE Y RECEPTOR"/>
    <property type="match status" value="1"/>
</dbReference>
<dbReference type="InterPro" id="IPR000276">
    <property type="entry name" value="GPCR_Rhodpsn"/>
</dbReference>
<dbReference type="InterPro" id="IPR017452">
    <property type="entry name" value="GPCR_Rhodpsn_7TM"/>
</dbReference>
<evidence type="ECO:0000256" key="4">
    <source>
        <dbReference type="ARBA" id="ARBA00023040"/>
    </source>
</evidence>
<feature type="region of interest" description="Disordered" evidence="8">
    <location>
        <begin position="148"/>
        <end position="167"/>
    </location>
</feature>
<keyword evidence="5 9" id="KW-0472">Membrane</keyword>
<feature type="transmembrane region" description="Helical" evidence="9">
    <location>
        <begin position="95"/>
        <end position="116"/>
    </location>
</feature>
<evidence type="ECO:0000256" key="2">
    <source>
        <dbReference type="ARBA" id="ARBA00022692"/>
    </source>
</evidence>
<dbReference type="GO" id="GO:0043005">
    <property type="term" value="C:neuron projection"/>
    <property type="evidence" value="ECO:0007669"/>
    <property type="project" value="TreeGrafter"/>
</dbReference>
<dbReference type="GO" id="GO:0005886">
    <property type="term" value="C:plasma membrane"/>
    <property type="evidence" value="ECO:0007669"/>
    <property type="project" value="TreeGrafter"/>
</dbReference>
<evidence type="ECO:0000256" key="6">
    <source>
        <dbReference type="ARBA" id="ARBA00023170"/>
    </source>
</evidence>
<comment type="subcellular location">
    <subcellularLocation>
        <location evidence="1">Membrane</location>
        <topology evidence="1">Multi-pass membrane protein</topology>
    </subcellularLocation>
</comment>
<dbReference type="Gene3D" id="1.20.1070.10">
    <property type="entry name" value="Rhodopsin 7-helix transmembrane proteins"/>
    <property type="match status" value="1"/>
</dbReference>
<sequence length="195" mass="22342">MLLQFVVPMAIITYCYVCILNKVRKDMIIQNAHSQSLSTAQRIHAINRKKRVNYILISMVATFIGCWCPLTIINLAKDFRMEPEFIRKQPYLWPLIAHAIAMSTVVWNPLLFFWLARKQRSLRLTNILNSSDIVTSLISRIHSFRNNNSQTEDDLKPKKKPSQAASSEIRPVVISKNGGTTFAVHKTSSLKVNML</sequence>
<keyword evidence="3 9" id="KW-1133">Transmembrane helix</keyword>
<dbReference type="STRING" id="34508.A0A4U5LXX1"/>
<name>A0A4U5LXX1_STECR</name>
<feature type="domain" description="G-protein coupled receptors family 1 profile" evidence="10">
    <location>
        <begin position="1"/>
        <end position="112"/>
    </location>
</feature>
<evidence type="ECO:0000256" key="1">
    <source>
        <dbReference type="ARBA" id="ARBA00004141"/>
    </source>
</evidence>
<keyword evidence="12" id="KW-1185">Reference proteome</keyword>
<feature type="transmembrane region" description="Helical" evidence="9">
    <location>
        <begin position="52"/>
        <end position="75"/>
    </location>
</feature>
<reference evidence="11 12" key="1">
    <citation type="journal article" date="2015" name="Genome Biol.">
        <title>Comparative genomics of Steinernema reveals deeply conserved gene regulatory networks.</title>
        <authorList>
            <person name="Dillman A.R."/>
            <person name="Macchietto M."/>
            <person name="Porter C.F."/>
            <person name="Rogers A."/>
            <person name="Williams B."/>
            <person name="Antoshechkin I."/>
            <person name="Lee M.M."/>
            <person name="Goodwin Z."/>
            <person name="Lu X."/>
            <person name="Lewis E.E."/>
            <person name="Goodrich-Blair H."/>
            <person name="Stock S.P."/>
            <person name="Adams B.J."/>
            <person name="Sternberg P.W."/>
            <person name="Mortazavi A."/>
        </authorList>
    </citation>
    <scope>NUCLEOTIDE SEQUENCE [LARGE SCALE GENOMIC DNA]</scope>
    <source>
        <strain evidence="11 12">ALL</strain>
    </source>
</reference>
<accession>A0A4U5LXX1</accession>
<keyword evidence="7" id="KW-0807">Transducer</keyword>
<dbReference type="PROSITE" id="PS50262">
    <property type="entry name" value="G_PROTEIN_RECEP_F1_2"/>
    <property type="match status" value="1"/>
</dbReference>
<keyword evidence="4" id="KW-0297">G-protein coupled receptor</keyword>
<evidence type="ECO:0000256" key="8">
    <source>
        <dbReference type="SAM" id="MobiDB-lite"/>
    </source>
</evidence>